<evidence type="ECO:0008006" key="3">
    <source>
        <dbReference type="Google" id="ProtNLM"/>
    </source>
</evidence>
<gene>
    <name evidence="1" type="ORF">GCM10010191_17650</name>
</gene>
<evidence type="ECO:0000313" key="2">
    <source>
        <dbReference type="Proteomes" id="UP001501231"/>
    </source>
</evidence>
<name>A0ABN3IN12_9ACTN</name>
<dbReference type="RefSeq" id="WP_344588138.1">
    <property type="nucleotide sequence ID" value="NZ_BAAARW010000006.1"/>
</dbReference>
<dbReference type="Proteomes" id="UP001501231">
    <property type="component" value="Unassembled WGS sequence"/>
</dbReference>
<proteinExistence type="predicted"/>
<keyword evidence="2" id="KW-1185">Reference proteome</keyword>
<accession>A0ABN3IN12</accession>
<sequence>MRRTYVHVAVVAMAADGDVRAPGAAVTVAVCGHWEHPPPCPLAPHHVAAERSGDEVRLRVLFATRPEAVAEVRRRIETALRRDVLEGPDGVVTRWRFRDAGPGRLREEETAHAARLVRDGVRQADEGQ</sequence>
<evidence type="ECO:0000313" key="1">
    <source>
        <dbReference type="EMBL" id="GAA2409506.1"/>
    </source>
</evidence>
<reference evidence="1 2" key="1">
    <citation type="journal article" date="2019" name="Int. J. Syst. Evol. Microbiol.">
        <title>The Global Catalogue of Microorganisms (GCM) 10K type strain sequencing project: providing services to taxonomists for standard genome sequencing and annotation.</title>
        <authorList>
            <consortium name="The Broad Institute Genomics Platform"/>
            <consortium name="The Broad Institute Genome Sequencing Center for Infectious Disease"/>
            <person name="Wu L."/>
            <person name="Ma J."/>
        </authorList>
    </citation>
    <scope>NUCLEOTIDE SEQUENCE [LARGE SCALE GENOMIC DNA]</scope>
    <source>
        <strain evidence="1 2">JCM 3325</strain>
    </source>
</reference>
<comment type="caution">
    <text evidence="1">The sequence shown here is derived from an EMBL/GenBank/DDBJ whole genome shotgun (WGS) entry which is preliminary data.</text>
</comment>
<dbReference type="EMBL" id="BAAARW010000006">
    <property type="protein sequence ID" value="GAA2409506.1"/>
    <property type="molecule type" value="Genomic_DNA"/>
</dbReference>
<protein>
    <recommendedName>
        <fullName evidence="3">DUF3168 domain-containing protein</fullName>
    </recommendedName>
</protein>
<organism evidence="1 2">
    <name type="scientific">Actinomadura vinacea</name>
    <dbReference type="NCBI Taxonomy" id="115336"/>
    <lineage>
        <taxon>Bacteria</taxon>
        <taxon>Bacillati</taxon>
        <taxon>Actinomycetota</taxon>
        <taxon>Actinomycetes</taxon>
        <taxon>Streptosporangiales</taxon>
        <taxon>Thermomonosporaceae</taxon>
        <taxon>Actinomadura</taxon>
    </lineage>
</organism>